<dbReference type="SUPFAM" id="SSF57903">
    <property type="entry name" value="FYVE/PHD zinc finger"/>
    <property type="match status" value="1"/>
</dbReference>
<evidence type="ECO:0000256" key="7">
    <source>
        <dbReference type="SAM" id="Phobius"/>
    </source>
</evidence>
<dbReference type="PANTHER" id="PTHR13510">
    <property type="entry name" value="FYVE-FINGER-CONTAINING RAB5 EFFECTOR PROTEIN RABENOSYN-5-RELATED"/>
    <property type="match status" value="1"/>
</dbReference>
<evidence type="ECO:0000256" key="2">
    <source>
        <dbReference type="ARBA" id="ARBA00022771"/>
    </source>
</evidence>
<feature type="region of interest" description="Disordered" evidence="6">
    <location>
        <begin position="168"/>
        <end position="188"/>
    </location>
</feature>
<dbReference type="GO" id="GO:0008270">
    <property type="term" value="F:zinc ion binding"/>
    <property type="evidence" value="ECO:0007669"/>
    <property type="project" value="UniProtKB-KW"/>
</dbReference>
<feature type="domain" description="C2H2-type" evidence="8">
    <location>
        <begin position="86"/>
        <end position="114"/>
    </location>
</feature>
<dbReference type="Gene3D" id="4.10.860.20">
    <property type="entry name" value="Rabenosyn, Rab binding domain"/>
    <property type="match status" value="1"/>
</dbReference>
<dbReference type="PROSITE" id="PS50157">
    <property type="entry name" value="ZINC_FINGER_C2H2_2"/>
    <property type="match status" value="1"/>
</dbReference>
<accession>E3M6M6</accession>
<dbReference type="SUPFAM" id="SSF140125">
    <property type="entry name" value="Rabenosyn-5 Rab-binding domain-like"/>
    <property type="match status" value="1"/>
</dbReference>
<dbReference type="InterPro" id="IPR017455">
    <property type="entry name" value="Znf_FYVE-rel"/>
</dbReference>
<evidence type="ECO:0000256" key="3">
    <source>
        <dbReference type="ARBA" id="ARBA00022833"/>
    </source>
</evidence>
<keyword evidence="3" id="KW-0862">Zinc</keyword>
<feature type="coiled-coil region" evidence="5">
    <location>
        <begin position="599"/>
        <end position="626"/>
    </location>
</feature>
<dbReference type="InterPro" id="IPR013087">
    <property type="entry name" value="Znf_C2H2_type"/>
</dbReference>
<dbReference type="InterPro" id="IPR013083">
    <property type="entry name" value="Znf_RING/FYVE/PHD"/>
</dbReference>
<evidence type="ECO:0000313" key="10">
    <source>
        <dbReference type="EMBL" id="EFO92958.1"/>
    </source>
</evidence>
<sequence length="627" mass="70970">MYKFFPISFFSTNCSLVSAIVYVLLTWQCLFIYALPVDGVVVLSASRSYQCFNGKKRKYKDFWQNSVDGMDGAAGAGSSNVVRQGFICPFCMEDFGEYERLIGHVEDDHPEEDSSDLAGLFVSNVKGFFDKAKRGIQKLDAKKSIAEIASNVESEFTETTEKLTERAPLPRIPKPLPPDEISSGTMRSKTREFMSTRELNINEVAVRTNMLIIRLDRLINGGPKDKDPAKRKEFEREIVPWLDDAEAVCCPLCAARFGLTRRRHHCRLCGKVLCHSCSKFLSFDTARSLTSSSNPLGNVQLDLDDKPTDTEEPESSNNEENGRRSFFAFSQKSMDKMKKAMAGAVQKVHSAAAGEEIIAGALNEQEMSDHMRVCNLCLRDLQFRESQMEKKDPPSYVQQYEYMKELIEEVKNLVPTYVRVVFSLNNGESVYTHKHGEELRSKCLEIQKNIDVLSKRIAEGADDKPNAGKEQQLRRNIRLSAVNALQGLIGQMESLPTAEECANRIVRRKEKRVKDFARVNRTMMKMSNSMPQLMAHPHLNSTSSVSSLGGPPSSDDGWTAEDNDLVFEPSSIEDDTIRADHPLYEQREQLEKFLKEAILNGRMDEMEILERNIKEIDEEMDRLGLLS</sequence>
<dbReference type="GeneID" id="9798815"/>
<evidence type="ECO:0000256" key="6">
    <source>
        <dbReference type="SAM" id="MobiDB-lite"/>
    </source>
</evidence>
<keyword evidence="7" id="KW-0472">Membrane</keyword>
<feature type="transmembrane region" description="Helical" evidence="7">
    <location>
        <begin position="7"/>
        <end position="25"/>
    </location>
</feature>
<keyword evidence="2 4" id="KW-0863">Zinc-finger</keyword>
<dbReference type="CTD" id="9798815"/>
<dbReference type="KEGG" id="crq:GCK72_014760"/>
<dbReference type="eggNOG" id="KOG1842">
    <property type="taxonomic scope" value="Eukaryota"/>
</dbReference>
<dbReference type="InterPro" id="IPR021565">
    <property type="entry name" value="Rbsn_Rab-bd"/>
</dbReference>
<organism evidence="11">
    <name type="scientific">Caenorhabditis remanei</name>
    <name type="common">Caenorhabditis vulgaris</name>
    <dbReference type="NCBI Taxonomy" id="31234"/>
    <lineage>
        <taxon>Eukaryota</taxon>
        <taxon>Metazoa</taxon>
        <taxon>Ecdysozoa</taxon>
        <taxon>Nematoda</taxon>
        <taxon>Chromadorea</taxon>
        <taxon>Rhabditida</taxon>
        <taxon>Rhabditina</taxon>
        <taxon>Rhabditomorpha</taxon>
        <taxon>Rhabditoidea</taxon>
        <taxon>Rhabditidae</taxon>
        <taxon>Peloderinae</taxon>
        <taxon>Caenorhabditis</taxon>
    </lineage>
</organism>
<dbReference type="PANTHER" id="PTHR13510:SF44">
    <property type="entry name" value="RABENOSYN-5"/>
    <property type="match status" value="1"/>
</dbReference>
<keyword evidence="5" id="KW-0175">Coiled coil</keyword>
<reference evidence="10" key="1">
    <citation type="submission" date="2007-07" db="EMBL/GenBank/DDBJ databases">
        <title>PCAP assembly of the Caenorhabditis remanei genome.</title>
        <authorList>
            <consortium name="The Caenorhabditis remanei Sequencing Consortium"/>
            <person name="Wilson R.K."/>
        </authorList>
    </citation>
    <scope>NUCLEOTIDE SEQUENCE [LARGE SCALE GENOMIC DNA]</scope>
    <source>
        <strain evidence="10">PB4641</strain>
    </source>
</reference>
<feature type="region of interest" description="Disordered" evidence="6">
    <location>
        <begin position="289"/>
        <end position="323"/>
    </location>
</feature>
<dbReference type="STRING" id="31234.E3M6M6"/>
<evidence type="ECO:0000313" key="11">
    <source>
        <dbReference type="Proteomes" id="UP000008281"/>
    </source>
</evidence>
<evidence type="ECO:0000259" key="8">
    <source>
        <dbReference type="PROSITE" id="PS50157"/>
    </source>
</evidence>
<evidence type="ECO:0000259" key="9">
    <source>
        <dbReference type="PROSITE" id="PS50178"/>
    </source>
</evidence>
<dbReference type="InterPro" id="IPR036531">
    <property type="entry name" value="Rbsn_Rab-bd_sf"/>
</dbReference>
<keyword evidence="7" id="KW-0812">Transmembrane</keyword>
<dbReference type="HOGENOM" id="CLU_020798_0_0_1"/>
<dbReference type="AlphaFoldDB" id="E3M6M6"/>
<gene>
    <name evidence="10" type="primary">Cre-rabs-5</name>
    <name evidence="10" type="ORF">CRE_10165</name>
</gene>
<feature type="domain" description="FYVE-type" evidence="9">
    <location>
        <begin position="244"/>
        <end position="278"/>
    </location>
</feature>
<protein>
    <submittedName>
        <fullName evidence="10">CRE-RABS-5 protein</fullName>
    </submittedName>
</protein>
<dbReference type="InParanoid" id="E3M6M6"/>
<dbReference type="SMART" id="SM00064">
    <property type="entry name" value="FYVE"/>
    <property type="match status" value="1"/>
</dbReference>
<dbReference type="Pfam" id="PF01363">
    <property type="entry name" value="FYVE"/>
    <property type="match status" value="1"/>
</dbReference>
<dbReference type="InterPro" id="IPR052727">
    <property type="entry name" value="Rab4/Rab5_effector"/>
</dbReference>
<keyword evidence="11" id="KW-1185">Reference proteome</keyword>
<dbReference type="InterPro" id="IPR011011">
    <property type="entry name" value="Znf_FYVE_PHD"/>
</dbReference>
<name>E3M6M6_CAERE</name>
<evidence type="ECO:0000256" key="4">
    <source>
        <dbReference type="PROSITE-ProRule" id="PRU00042"/>
    </source>
</evidence>
<dbReference type="Proteomes" id="UP000008281">
    <property type="component" value="Unassembled WGS sequence"/>
</dbReference>
<keyword evidence="1" id="KW-0479">Metal-binding</keyword>
<dbReference type="OMA" id="LAIFCEP"/>
<dbReference type="Gene3D" id="3.30.40.10">
    <property type="entry name" value="Zinc/RING finger domain, C3HC4 (zinc finger)"/>
    <property type="match status" value="1"/>
</dbReference>
<dbReference type="PROSITE" id="PS00028">
    <property type="entry name" value="ZINC_FINGER_C2H2_1"/>
    <property type="match status" value="1"/>
</dbReference>
<feature type="region of interest" description="Disordered" evidence="6">
    <location>
        <begin position="534"/>
        <end position="562"/>
    </location>
</feature>
<dbReference type="PROSITE" id="PS50178">
    <property type="entry name" value="ZF_FYVE"/>
    <property type="match status" value="1"/>
</dbReference>
<dbReference type="InterPro" id="IPR000306">
    <property type="entry name" value="Znf_FYVE"/>
</dbReference>
<dbReference type="OrthoDB" id="166134at2759"/>
<proteinExistence type="predicted"/>
<feature type="compositionally biased region" description="Low complexity" evidence="6">
    <location>
        <begin position="541"/>
        <end position="554"/>
    </location>
</feature>
<dbReference type="Pfam" id="PF11464">
    <property type="entry name" value="Rbsn"/>
    <property type="match status" value="1"/>
</dbReference>
<evidence type="ECO:0000256" key="1">
    <source>
        <dbReference type="ARBA" id="ARBA00022723"/>
    </source>
</evidence>
<evidence type="ECO:0000256" key="5">
    <source>
        <dbReference type="SAM" id="Coils"/>
    </source>
</evidence>
<dbReference type="FunCoup" id="E3M6M6">
    <property type="interactions" value="2839"/>
</dbReference>
<dbReference type="RefSeq" id="XP_003108158.2">
    <property type="nucleotide sequence ID" value="XM_003108110.2"/>
</dbReference>
<keyword evidence="7" id="KW-1133">Transmembrane helix</keyword>
<dbReference type="EMBL" id="DS268426">
    <property type="protein sequence ID" value="EFO92958.1"/>
    <property type="molecule type" value="Genomic_DNA"/>
</dbReference>